<organism evidence="2 3">
    <name type="scientific">Lacticaseibacillus zeae DSM 20178 = KCTC 3804</name>
    <dbReference type="NCBI Taxonomy" id="1423816"/>
    <lineage>
        <taxon>Bacteria</taxon>
        <taxon>Bacillati</taxon>
        <taxon>Bacillota</taxon>
        <taxon>Bacilli</taxon>
        <taxon>Lactobacillales</taxon>
        <taxon>Lactobacillaceae</taxon>
        <taxon>Lacticaseibacillus</taxon>
    </lineage>
</organism>
<dbReference type="eggNOG" id="COG4499">
    <property type="taxonomic scope" value="Bacteria"/>
</dbReference>
<name>A0A0R1ESQ4_LACZE</name>
<evidence type="ECO:0000313" key="3">
    <source>
        <dbReference type="Proteomes" id="UP000051984"/>
    </source>
</evidence>
<dbReference type="EMBL" id="AZCT01000018">
    <property type="protein sequence ID" value="KRK11235.1"/>
    <property type="molecule type" value="Genomic_DNA"/>
</dbReference>
<evidence type="ECO:0000256" key="1">
    <source>
        <dbReference type="SAM" id="MobiDB-lite"/>
    </source>
</evidence>
<sequence>MFGKPMILVFNKRQRKRETTHGQDNEANGDEFHLQYDTSKITAAIPRTQVSAEKDELEAGLTPDANPLSGTVTIQDDNVIWTYQRPSGTKTIDELRTQLSRVEQLALLSNLTQLEKFKQSQVTVLIHPDSLVFNESFVPFVIHRGLCDVVPPKASTAEQLLAQYKAIVLYVMANQSDFEKMHKVTLPE</sequence>
<gene>
    <name evidence="2" type="ORF">FD51_GL001191</name>
</gene>
<dbReference type="PATRIC" id="fig|1423816.3.peg.1245"/>
<protein>
    <submittedName>
        <fullName evidence="2">Uncharacterized protein</fullName>
    </submittedName>
</protein>
<dbReference type="InterPro" id="IPR018778">
    <property type="entry name" value="T7SS_EssB"/>
</dbReference>
<feature type="compositionally biased region" description="Basic and acidic residues" evidence="1">
    <location>
        <begin position="17"/>
        <end position="32"/>
    </location>
</feature>
<dbReference type="AlphaFoldDB" id="A0A0R1ESQ4"/>
<comment type="caution">
    <text evidence="2">The sequence shown here is derived from an EMBL/GenBank/DDBJ whole genome shotgun (WGS) entry which is preliminary data.</text>
</comment>
<proteinExistence type="predicted"/>
<evidence type="ECO:0000313" key="2">
    <source>
        <dbReference type="EMBL" id="KRK11235.1"/>
    </source>
</evidence>
<feature type="region of interest" description="Disordered" evidence="1">
    <location>
        <begin position="12"/>
        <end position="32"/>
    </location>
</feature>
<dbReference type="Gene3D" id="1.10.510.10">
    <property type="entry name" value="Transferase(Phosphotransferase) domain 1"/>
    <property type="match status" value="1"/>
</dbReference>
<dbReference type="Pfam" id="PF10140">
    <property type="entry name" value="YukC"/>
    <property type="match status" value="1"/>
</dbReference>
<dbReference type="Proteomes" id="UP000051984">
    <property type="component" value="Unassembled WGS sequence"/>
</dbReference>
<accession>A0A0R1ESQ4</accession>
<reference evidence="2 3" key="1">
    <citation type="journal article" date="2015" name="Genome Announc.">
        <title>Expanding the biotechnology potential of lactobacilli through comparative genomics of 213 strains and associated genera.</title>
        <authorList>
            <person name="Sun Z."/>
            <person name="Harris H.M."/>
            <person name="McCann A."/>
            <person name="Guo C."/>
            <person name="Argimon S."/>
            <person name="Zhang W."/>
            <person name="Yang X."/>
            <person name="Jeffery I.B."/>
            <person name="Cooney J.C."/>
            <person name="Kagawa T.F."/>
            <person name="Liu W."/>
            <person name="Song Y."/>
            <person name="Salvetti E."/>
            <person name="Wrobel A."/>
            <person name="Rasinkangas P."/>
            <person name="Parkhill J."/>
            <person name="Rea M.C."/>
            <person name="O'Sullivan O."/>
            <person name="Ritari J."/>
            <person name="Douillard F.P."/>
            <person name="Paul Ross R."/>
            <person name="Yang R."/>
            <person name="Briner A.E."/>
            <person name="Felis G.E."/>
            <person name="de Vos W.M."/>
            <person name="Barrangou R."/>
            <person name="Klaenhammer T.R."/>
            <person name="Caufield P.W."/>
            <person name="Cui Y."/>
            <person name="Zhang H."/>
            <person name="O'Toole P.W."/>
        </authorList>
    </citation>
    <scope>NUCLEOTIDE SEQUENCE [LARGE SCALE GENOMIC DNA]</scope>
    <source>
        <strain evidence="2 3">DSM 20178</strain>
    </source>
</reference>